<evidence type="ECO:0000313" key="1">
    <source>
        <dbReference type="EMBL" id="OGL73211.1"/>
    </source>
</evidence>
<sequence>MISQETIQRMAKQYQTNAFPNIVREYLQHLFLSELYKIPGSEKLLFKGGTALRIVYGSPRFSEDLDFSLYGIESHRQQKFIEDVFSAVLAAIERVGIKMELGKKFGPTRDGYYGEVVFTMSDYQPVSIAINISSRNGKVVNGEIDSVPNDFNPTYNVLHLPQREIVEEKVFGALMARKKARDFYDLYYILRKGLLDQEQKKRLAEAKDAIIERAGEVNFSELSVFLPADQQTIAKNFNETLLRELTRQLAAI</sequence>
<reference evidence="1 2" key="1">
    <citation type="journal article" date="2016" name="Nat. Commun.">
        <title>Thousands of microbial genomes shed light on interconnected biogeochemical processes in an aquifer system.</title>
        <authorList>
            <person name="Anantharaman K."/>
            <person name="Brown C.T."/>
            <person name="Hug L.A."/>
            <person name="Sharon I."/>
            <person name="Castelle C.J."/>
            <person name="Probst A.J."/>
            <person name="Thomas B.C."/>
            <person name="Singh A."/>
            <person name="Wilkins M.J."/>
            <person name="Karaoz U."/>
            <person name="Brodie E.L."/>
            <person name="Williams K.H."/>
            <person name="Hubbard S.S."/>
            <person name="Banfield J.F."/>
        </authorList>
    </citation>
    <scope>NUCLEOTIDE SEQUENCE [LARGE SCALE GENOMIC DNA]</scope>
</reference>
<dbReference type="InterPro" id="IPR014942">
    <property type="entry name" value="AbiEii"/>
</dbReference>
<accession>A0A1F7U4S4</accession>
<dbReference type="Proteomes" id="UP000176303">
    <property type="component" value="Unassembled WGS sequence"/>
</dbReference>
<name>A0A1F7U4S4_9BACT</name>
<evidence type="ECO:0008006" key="3">
    <source>
        <dbReference type="Google" id="ProtNLM"/>
    </source>
</evidence>
<comment type="caution">
    <text evidence="1">The sequence shown here is derived from an EMBL/GenBank/DDBJ whole genome shotgun (WGS) entry which is preliminary data.</text>
</comment>
<dbReference type="EMBL" id="MGDZ01000039">
    <property type="protein sequence ID" value="OGL73211.1"/>
    <property type="molecule type" value="Genomic_DNA"/>
</dbReference>
<dbReference type="STRING" id="1802391.A3D72_04460"/>
<proteinExistence type="predicted"/>
<gene>
    <name evidence="1" type="ORF">A3D72_04460</name>
</gene>
<dbReference type="Gene3D" id="3.10.450.620">
    <property type="entry name" value="JHP933, nucleotidyltransferase-like core domain"/>
    <property type="match status" value="1"/>
</dbReference>
<protein>
    <recommendedName>
        <fullName evidence="3">Nucleotidyl transferase AbiEii/AbiGii toxin family protein</fullName>
    </recommendedName>
</protein>
<evidence type="ECO:0000313" key="2">
    <source>
        <dbReference type="Proteomes" id="UP000176303"/>
    </source>
</evidence>
<organism evidence="1 2">
    <name type="scientific">Candidatus Uhrbacteria bacterium RIFCSPHIGHO2_02_FULL_57_19</name>
    <dbReference type="NCBI Taxonomy" id="1802391"/>
    <lineage>
        <taxon>Bacteria</taxon>
        <taxon>Candidatus Uhriibacteriota</taxon>
    </lineage>
</organism>
<dbReference type="AlphaFoldDB" id="A0A1F7U4S4"/>
<dbReference type="Pfam" id="PF08843">
    <property type="entry name" value="AbiEii"/>
    <property type="match status" value="1"/>
</dbReference>